<dbReference type="Gene3D" id="3.30.530.20">
    <property type="match status" value="1"/>
</dbReference>
<dbReference type="GO" id="GO:0005739">
    <property type="term" value="C:mitochondrion"/>
    <property type="evidence" value="ECO:0007669"/>
    <property type="project" value="TreeGrafter"/>
</dbReference>
<comment type="similarity">
    <text evidence="1">Belongs to the COQ10 family.</text>
</comment>
<dbReference type="EMBL" id="JBBPFD010000002">
    <property type="protein sequence ID" value="KAK7939932.1"/>
    <property type="molecule type" value="Genomic_DNA"/>
</dbReference>
<protein>
    <recommendedName>
        <fullName evidence="4">Coenzyme Q-binding protein COQ10 START domain-containing protein</fullName>
    </recommendedName>
</protein>
<dbReference type="GO" id="GO:0048039">
    <property type="term" value="F:ubiquinone binding"/>
    <property type="evidence" value="ECO:0007669"/>
    <property type="project" value="InterPro"/>
</dbReference>
<sequence length="232" mass="26539">MTMKTTSRILKKLLNCPETYFSRVTSGFPPKKTQTRLLGCCASLWSSRTTLPPTRLCRSVTSRRSFINLAAAVSPRRIEYTQRRTIGYLPEQIYNVVADVDQYSQFVPWCKKSRTAKTRNGQVLAELMIGFPPVFERYISELTYVPNHQVRAVCRDGSLFRHLETVWRFSPGPAPNSCNVEFFVSFEFKSLLHSQLARVFFKEVSKEIISAFESRAASLYKNCPTASIKKPS</sequence>
<evidence type="ECO:0000256" key="1">
    <source>
        <dbReference type="ARBA" id="ARBA00006885"/>
    </source>
</evidence>
<accession>A0AAW0PZD9</accession>
<evidence type="ECO:0000256" key="2">
    <source>
        <dbReference type="ARBA" id="ARBA00011814"/>
    </source>
</evidence>
<dbReference type="InterPro" id="IPR005031">
    <property type="entry name" value="COQ10_START"/>
</dbReference>
<evidence type="ECO:0000313" key="5">
    <source>
        <dbReference type="EMBL" id="KAK7939932.1"/>
    </source>
</evidence>
<dbReference type="InterPro" id="IPR044996">
    <property type="entry name" value="COQ10-like"/>
</dbReference>
<dbReference type="PANTHER" id="PTHR12901">
    <property type="entry name" value="SPERM PROTEIN HOMOLOG"/>
    <property type="match status" value="1"/>
</dbReference>
<gene>
    <name evidence="5" type="ORF">WMY93_003258</name>
</gene>
<dbReference type="GO" id="GO:0045333">
    <property type="term" value="P:cellular respiration"/>
    <property type="evidence" value="ECO:0007669"/>
    <property type="project" value="InterPro"/>
</dbReference>
<evidence type="ECO:0000256" key="3">
    <source>
        <dbReference type="ARBA" id="ARBA00024947"/>
    </source>
</evidence>
<name>A0AAW0PZD9_9GOBI</name>
<dbReference type="AlphaFoldDB" id="A0AAW0PZD9"/>
<dbReference type="Proteomes" id="UP001460270">
    <property type="component" value="Unassembled WGS sequence"/>
</dbReference>
<evidence type="ECO:0000259" key="4">
    <source>
        <dbReference type="Pfam" id="PF03364"/>
    </source>
</evidence>
<dbReference type="InterPro" id="IPR023393">
    <property type="entry name" value="START-like_dom_sf"/>
</dbReference>
<dbReference type="CDD" id="cd07813">
    <property type="entry name" value="COQ10p_like"/>
    <property type="match status" value="1"/>
</dbReference>
<dbReference type="Pfam" id="PF03364">
    <property type="entry name" value="Polyketide_cyc"/>
    <property type="match status" value="1"/>
</dbReference>
<reference evidence="6" key="1">
    <citation type="submission" date="2024-04" db="EMBL/GenBank/DDBJ databases">
        <title>Salinicola lusitanus LLJ914,a marine bacterium isolated from the Okinawa Trough.</title>
        <authorList>
            <person name="Li J."/>
        </authorList>
    </citation>
    <scope>NUCLEOTIDE SEQUENCE [LARGE SCALE GENOMIC DNA]</scope>
</reference>
<dbReference type="PANTHER" id="PTHR12901:SF14">
    <property type="entry name" value="COENZYME Q-BINDING PROTEIN COQ10 HOMOLOG, MITOCHONDRIAL"/>
    <property type="match status" value="1"/>
</dbReference>
<comment type="caution">
    <text evidence="5">The sequence shown here is derived from an EMBL/GenBank/DDBJ whole genome shotgun (WGS) entry which is preliminary data.</text>
</comment>
<proteinExistence type="inferred from homology"/>
<dbReference type="SUPFAM" id="SSF55961">
    <property type="entry name" value="Bet v1-like"/>
    <property type="match status" value="1"/>
</dbReference>
<comment type="function">
    <text evidence="3">Required for the function of coenzyme Q in the respiratory chain. May serve as a chaperone or may be involved in the transport of Q6 from its site of synthesis to the catalytic sites of the respiratory complexes.</text>
</comment>
<feature type="domain" description="Coenzyme Q-binding protein COQ10 START" evidence="4">
    <location>
        <begin position="87"/>
        <end position="213"/>
    </location>
</feature>
<evidence type="ECO:0000313" key="6">
    <source>
        <dbReference type="Proteomes" id="UP001460270"/>
    </source>
</evidence>
<organism evidence="5 6">
    <name type="scientific">Mugilogobius chulae</name>
    <name type="common">yellowstripe goby</name>
    <dbReference type="NCBI Taxonomy" id="88201"/>
    <lineage>
        <taxon>Eukaryota</taxon>
        <taxon>Metazoa</taxon>
        <taxon>Chordata</taxon>
        <taxon>Craniata</taxon>
        <taxon>Vertebrata</taxon>
        <taxon>Euteleostomi</taxon>
        <taxon>Actinopterygii</taxon>
        <taxon>Neopterygii</taxon>
        <taxon>Teleostei</taxon>
        <taxon>Neoteleostei</taxon>
        <taxon>Acanthomorphata</taxon>
        <taxon>Gobiaria</taxon>
        <taxon>Gobiiformes</taxon>
        <taxon>Gobioidei</taxon>
        <taxon>Gobiidae</taxon>
        <taxon>Gobionellinae</taxon>
        <taxon>Mugilogobius</taxon>
    </lineage>
</organism>
<comment type="subunit">
    <text evidence="2">Interacts with coenzyme Q.</text>
</comment>
<keyword evidence="6" id="KW-1185">Reference proteome</keyword>